<evidence type="ECO:0000313" key="3">
    <source>
        <dbReference type="Proteomes" id="UP000291084"/>
    </source>
</evidence>
<name>A0A0S3R8B3_PHAAN</name>
<dbReference type="Proteomes" id="UP000291084">
    <property type="component" value="Chromosome 1"/>
</dbReference>
<proteinExistence type="predicted"/>
<dbReference type="AlphaFoldDB" id="A0A0S3R8B3"/>
<evidence type="ECO:0000313" key="2">
    <source>
        <dbReference type="EMBL" id="BAT76639.1"/>
    </source>
</evidence>
<reference evidence="2 3" key="1">
    <citation type="journal article" date="2015" name="Sci. Rep.">
        <title>The power of single molecule real-time sequencing technology in the de novo assembly of a eukaryotic genome.</title>
        <authorList>
            <person name="Sakai H."/>
            <person name="Naito K."/>
            <person name="Ogiso-Tanaka E."/>
            <person name="Takahashi Y."/>
            <person name="Iseki K."/>
            <person name="Muto C."/>
            <person name="Satou K."/>
            <person name="Teruya K."/>
            <person name="Shiroma A."/>
            <person name="Shimoji M."/>
            <person name="Hirano T."/>
            <person name="Itoh T."/>
            <person name="Kaga A."/>
            <person name="Tomooka N."/>
        </authorList>
    </citation>
    <scope>NUCLEOTIDE SEQUENCE [LARGE SCALE GENOMIC DNA]</scope>
    <source>
        <strain evidence="3">cv. Shumari</strain>
    </source>
</reference>
<protein>
    <submittedName>
        <fullName evidence="2">Uncharacterized protein</fullName>
    </submittedName>
</protein>
<gene>
    <name evidence="2" type="primary">Vigan.01G467100</name>
    <name evidence="2" type="ORF">VIGAN_01467100</name>
</gene>
<feature type="region of interest" description="Disordered" evidence="1">
    <location>
        <begin position="1"/>
        <end position="27"/>
    </location>
</feature>
<sequence length="75" mass="8436">MLGGGNRTCDNIHFKTRPQNNSFGHQQSSTLEPEIFVTLLSASMINEGNYSYNFVCHIQHITICFRLTTDSLQTG</sequence>
<accession>A0A0S3R8B3</accession>
<dbReference type="EMBL" id="AP015034">
    <property type="protein sequence ID" value="BAT76639.1"/>
    <property type="molecule type" value="Genomic_DNA"/>
</dbReference>
<organism evidence="2 3">
    <name type="scientific">Vigna angularis var. angularis</name>
    <dbReference type="NCBI Taxonomy" id="157739"/>
    <lineage>
        <taxon>Eukaryota</taxon>
        <taxon>Viridiplantae</taxon>
        <taxon>Streptophyta</taxon>
        <taxon>Embryophyta</taxon>
        <taxon>Tracheophyta</taxon>
        <taxon>Spermatophyta</taxon>
        <taxon>Magnoliopsida</taxon>
        <taxon>eudicotyledons</taxon>
        <taxon>Gunneridae</taxon>
        <taxon>Pentapetalae</taxon>
        <taxon>rosids</taxon>
        <taxon>fabids</taxon>
        <taxon>Fabales</taxon>
        <taxon>Fabaceae</taxon>
        <taxon>Papilionoideae</taxon>
        <taxon>50 kb inversion clade</taxon>
        <taxon>NPAAA clade</taxon>
        <taxon>indigoferoid/millettioid clade</taxon>
        <taxon>Phaseoleae</taxon>
        <taxon>Vigna</taxon>
    </lineage>
</organism>
<keyword evidence="3" id="KW-1185">Reference proteome</keyword>
<evidence type="ECO:0000256" key="1">
    <source>
        <dbReference type="SAM" id="MobiDB-lite"/>
    </source>
</evidence>
<feature type="compositionally biased region" description="Polar residues" evidence="1">
    <location>
        <begin position="17"/>
        <end position="27"/>
    </location>
</feature>